<dbReference type="InterPro" id="IPR029058">
    <property type="entry name" value="AB_hydrolase_fold"/>
</dbReference>
<dbReference type="PANTHER" id="PTHR43918">
    <property type="entry name" value="ACETYLCHOLINESTERASE"/>
    <property type="match status" value="1"/>
</dbReference>
<dbReference type="PANTHER" id="PTHR43918:SF4">
    <property type="entry name" value="CARBOXYLIC ESTER HYDROLASE"/>
    <property type="match status" value="1"/>
</dbReference>
<reference evidence="6" key="2">
    <citation type="journal article" date="2023" name="IMA Fungus">
        <title>Comparative genomic study of the Penicillium genus elucidates a diverse pangenome and 15 lateral gene transfer events.</title>
        <authorList>
            <person name="Petersen C."/>
            <person name="Sorensen T."/>
            <person name="Nielsen M.R."/>
            <person name="Sondergaard T.E."/>
            <person name="Sorensen J.L."/>
            <person name="Fitzpatrick D.A."/>
            <person name="Frisvad J.C."/>
            <person name="Nielsen K.L."/>
        </authorList>
    </citation>
    <scope>NUCLEOTIDE SEQUENCE</scope>
    <source>
        <strain evidence="6">IBT 34128</strain>
    </source>
</reference>
<protein>
    <recommendedName>
        <fullName evidence="3">Carboxylic ester hydrolase</fullName>
        <ecNumber evidence="3">3.1.1.-</ecNumber>
    </recommendedName>
</protein>
<dbReference type="EMBL" id="JAPMSZ010000005">
    <property type="protein sequence ID" value="KAJ5101233.1"/>
    <property type="molecule type" value="Genomic_DNA"/>
</dbReference>
<evidence type="ECO:0000313" key="7">
    <source>
        <dbReference type="Proteomes" id="UP001141434"/>
    </source>
</evidence>
<evidence type="ECO:0000256" key="4">
    <source>
        <dbReference type="SAM" id="SignalP"/>
    </source>
</evidence>
<comment type="similarity">
    <text evidence="1 3">Belongs to the type-B carboxylesterase/lipase family.</text>
</comment>
<sequence>MAVFLIAGLLGGLLSKSPSSLPRAPTIDLGYSRYQGVSLHNGVDQYLSMRYAKAPTDDLRFRAPRDPDHTENLLDASSLVWARLCRGRAVGDRVASGRLFIRQCLATKERQLKLQSPGLVLYSRGGYAVDSNANYNGSEVVEQSGHEIVFVNFNYRVGALGFLASESVRKNGDLNAGLLDQRKALHWVQKYIRQFGGNPNHVVIHGDSAGAGSVAHHLTAYGGQNTTLFVGAVAESSFWPTLRTVAEMEFQYERFARDVGCHSADDVLACLRATDIKTIQMANVARPFPGGSSAPIPLWYFLPVVDGTLIPGRLYSLFDQGQFIAVPLMVSDDTNEGTSFAYDATNQLEVAQFMKNNYPGLSGLQLNAIHKAYPRMNALPQHGAYFPSAAAAYGDSTFTCPGNLMATNMARHFSSSQVWNYRFNVRDPTEVANGMGVPHVFDLPAIFGVGQTNMPAYSYANSNADIVPITMDYYLSFIKALNPNTHRNSIAPEWHAWGSGAGQRLKLQTNATAMEKVPQTQLEHCSMWKTFAADMEH</sequence>
<feature type="domain" description="Carboxylesterase type B" evidence="5">
    <location>
        <begin position="34"/>
        <end position="520"/>
    </location>
</feature>
<proteinExistence type="inferred from homology"/>
<reference evidence="6" key="1">
    <citation type="submission" date="2022-11" db="EMBL/GenBank/DDBJ databases">
        <authorList>
            <person name="Petersen C."/>
        </authorList>
    </citation>
    <scope>NUCLEOTIDE SEQUENCE</scope>
    <source>
        <strain evidence="6">IBT 34128</strain>
    </source>
</reference>
<keyword evidence="2 3" id="KW-0378">Hydrolase</keyword>
<dbReference type="AlphaFoldDB" id="A0A9W9KCX0"/>
<dbReference type="GO" id="GO:0052689">
    <property type="term" value="F:carboxylic ester hydrolase activity"/>
    <property type="evidence" value="ECO:0007669"/>
    <property type="project" value="TreeGrafter"/>
</dbReference>
<dbReference type="OrthoDB" id="408631at2759"/>
<dbReference type="EC" id="3.1.1.-" evidence="3"/>
<dbReference type="PROSITE" id="PS00122">
    <property type="entry name" value="CARBOXYLESTERASE_B_1"/>
    <property type="match status" value="1"/>
</dbReference>
<keyword evidence="4" id="KW-0732">Signal</keyword>
<dbReference type="GO" id="GO:0072330">
    <property type="term" value="P:monocarboxylic acid biosynthetic process"/>
    <property type="evidence" value="ECO:0007669"/>
    <property type="project" value="UniProtKB-ARBA"/>
</dbReference>
<dbReference type="InterPro" id="IPR050654">
    <property type="entry name" value="AChE-related_enzymes"/>
</dbReference>
<dbReference type="RefSeq" id="XP_056512064.1">
    <property type="nucleotide sequence ID" value="XM_056654037.1"/>
</dbReference>
<dbReference type="SUPFAM" id="SSF53474">
    <property type="entry name" value="alpha/beta-Hydrolases"/>
    <property type="match status" value="1"/>
</dbReference>
<feature type="signal peptide" evidence="4">
    <location>
        <begin position="1"/>
        <end position="15"/>
    </location>
</feature>
<evidence type="ECO:0000313" key="6">
    <source>
        <dbReference type="EMBL" id="KAJ5101233.1"/>
    </source>
</evidence>
<gene>
    <name evidence="6" type="ORF">NUU61_003455</name>
</gene>
<evidence type="ECO:0000259" key="5">
    <source>
        <dbReference type="Pfam" id="PF00135"/>
    </source>
</evidence>
<evidence type="ECO:0000256" key="1">
    <source>
        <dbReference type="ARBA" id="ARBA00005964"/>
    </source>
</evidence>
<evidence type="ECO:0000256" key="2">
    <source>
        <dbReference type="ARBA" id="ARBA00022801"/>
    </source>
</evidence>
<dbReference type="GO" id="GO:0017000">
    <property type="term" value="P:antibiotic biosynthetic process"/>
    <property type="evidence" value="ECO:0007669"/>
    <property type="project" value="UniProtKB-ARBA"/>
</dbReference>
<dbReference type="GeneID" id="81393205"/>
<dbReference type="Proteomes" id="UP001141434">
    <property type="component" value="Unassembled WGS sequence"/>
</dbReference>
<dbReference type="Pfam" id="PF00135">
    <property type="entry name" value="COesterase"/>
    <property type="match status" value="1"/>
</dbReference>
<keyword evidence="7" id="KW-1185">Reference proteome</keyword>
<accession>A0A9W9KCX0</accession>
<comment type="caution">
    <text evidence="6">The sequence shown here is derived from an EMBL/GenBank/DDBJ whole genome shotgun (WGS) entry which is preliminary data.</text>
</comment>
<evidence type="ECO:0000256" key="3">
    <source>
        <dbReference type="RuleBase" id="RU361235"/>
    </source>
</evidence>
<organism evidence="6 7">
    <name type="scientific">Penicillium alfredii</name>
    <dbReference type="NCBI Taxonomy" id="1506179"/>
    <lineage>
        <taxon>Eukaryota</taxon>
        <taxon>Fungi</taxon>
        <taxon>Dikarya</taxon>
        <taxon>Ascomycota</taxon>
        <taxon>Pezizomycotina</taxon>
        <taxon>Eurotiomycetes</taxon>
        <taxon>Eurotiomycetidae</taxon>
        <taxon>Eurotiales</taxon>
        <taxon>Aspergillaceae</taxon>
        <taxon>Penicillium</taxon>
    </lineage>
</organism>
<dbReference type="InterPro" id="IPR019826">
    <property type="entry name" value="Carboxylesterase_B_AS"/>
</dbReference>
<feature type="chain" id="PRO_5040770478" description="Carboxylic ester hydrolase" evidence="4">
    <location>
        <begin position="16"/>
        <end position="537"/>
    </location>
</feature>
<dbReference type="Gene3D" id="3.40.50.1820">
    <property type="entry name" value="alpha/beta hydrolase"/>
    <property type="match status" value="1"/>
</dbReference>
<dbReference type="InterPro" id="IPR002018">
    <property type="entry name" value="CarbesteraseB"/>
</dbReference>
<name>A0A9W9KCX0_9EURO</name>